<gene>
    <name evidence="2" type="ORF">LX16_2140</name>
</gene>
<feature type="domain" description="SCP2" evidence="1">
    <location>
        <begin position="32"/>
        <end position="112"/>
    </location>
</feature>
<keyword evidence="3" id="KW-1185">Reference proteome</keyword>
<organism evidence="2 3">
    <name type="scientific">Stackebrandtia albiflava</name>
    <dbReference type="NCBI Taxonomy" id="406432"/>
    <lineage>
        <taxon>Bacteria</taxon>
        <taxon>Bacillati</taxon>
        <taxon>Actinomycetota</taxon>
        <taxon>Actinomycetes</taxon>
        <taxon>Glycomycetales</taxon>
        <taxon>Glycomycetaceae</taxon>
        <taxon>Stackebrandtia</taxon>
    </lineage>
</organism>
<dbReference type="InterPro" id="IPR003033">
    <property type="entry name" value="SCP2_sterol-bd_dom"/>
</dbReference>
<evidence type="ECO:0000313" key="2">
    <source>
        <dbReference type="EMBL" id="TWJ16409.1"/>
    </source>
</evidence>
<dbReference type="RefSeq" id="WP_147137452.1">
    <property type="nucleotide sequence ID" value="NZ_VLLL01000005.1"/>
</dbReference>
<evidence type="ECO:0000259" key="1">
    <source>
        <dbReference type="Pfam" id="PF02036"/>
    </source>
</evidence>
<comment type="caution">
    <text evidence="2">The sequence shown here is derived from an EMBL/GenBank/DDBJ whole genome shotgun (WGS) entry which is preliminary data.</text>
</comment>
<dbReference type="InterPro" id="IPR036527">
    <property type="entry name" value="SCP2_sterol-bd_dom_sf"/>
</dbReference>
<name>A0A562VEU7_9ACTN</name>
<sequence length="112" mass="12148">MATAEDCKKALERLAKHIAANNEKVKNKPDLDRRLACDITDLQISFHGRFSGGELGGIAEGDDPDAQIRLITGSDELVALVDGRLELGKAYASGKVKLKASLLDMLKLKKLM</sequence>
<accession>A0A562VEU7</accession>
<reference evidence="2 3" key="1">
    <citation type="journal article" date="2013" name="Stand. Genomic Sci.">
        <title>Genomic Encyclopedia of Type Strains, Phase I: The one thousand microbial genomes (KMG-I) project.</title>
        <authorList>
            <person name="Kyrpides N.C."/>
            <person name="Woyke T."/>
            <person name="Eisen J.A."/>
            <person name="Garrity G."/>
            <person name="Lilburn T.G."/>
            <person name="Beck B.J."/>
            <person name="Whitman W.B."/>
            <person name="Hugenholtz P."/>
            <person name="Klenk H.P."/>
        </authorList>
    </citation>
    <scope>NUCLEOTIDE SEQUENCE [LARGE SCALE GENOMIC DNA]</scope>
    <source>
        <strain evidence="2 3">DSM 45044</strain>
    </source>
</reference>
<dbReference type="OrthoDB" id="3534000at2"/>
<proteinExistence type="predicted"/>
<evidence type="ECO:0000313" key="3">
    <source>
        <dbReference type="Proteomes" id="UP000321617"/>
    </source>
</evidence>
<dbReference type="SUPFAM" id="SSF55718">
    <property type="entry name" value="SCP-like"/>
    <property type="match status" value="1"/>
</dbReference>
<dbReference type="EMBL" id="VLLL01000005">
    <property type="protein sequence ID" value="TWJ16409.1"/>
    <property type="molecule type" value="Genomic_DNA"/>
</dbReference>
<dbReference type="Proteomes" id="UP000321617">
    <property type="component" value="Unassembled WGS sequence"/>
</dbReference>
<protein>
    <submittedName>
        <fullName evidence="2">SCP-2 sterol transfer family protein</fullName>
    </submittedName>
</protein>
<dbReference type="Pfam" id="PF02036">
    <property type="entry name" value="SCP2"/>
    <property type="match status" value="1"/>
</dbReference>
<dbReference type="Gene3D" id="3.30.1050.10">
    <property type="entry name" value="SCP2 sterol-binding domain"/>
    <property type="match status" value="1"/>
</dbReference>
<dbReference type="AlphaFoldDB" id="A0A562VEU7"/>